<dbReference type="PANTHER" id="PTHR43581">
    <property type="entry name" value="ATP/GTP PHOSPHATASE"/>
    <property type="match status" value="1"/>
</dbReference>
<reference evidence="2 3" key="1">
    <citation type="submission" date="2021-03" db="EMBL/GenBank/DDBJ databases">
        <title>Fibrella sp. HMF5036 genome sequencing and assembly.</title>
        <authorList>
            <person name="Kang H."/>
            <person name="Kim H."/>
            <person name="Bae S."/>
            <person name="Joh K."/>
        </authorList>
    </citation>
    <scope>NUCLEOTIDE SEQUENCE [LARGE SCALE GENOMIC DNA]</scope>
    <source>
        <strain evidence="2 3">HMF5036</strain>
    </source>
</reference>
<dbReference type="PANTHER" id="PTHR43581:SF2">
    <property type="entry name" value="EXCINUCLEASE ATPASE SUBUNIT"/>
    <property type="match status" value="1"/>
</dbReference>
<dbReference type="InterPro" id="IPR051396">
    <property type="entry name" value="Bact_Antivir_Def_Nuclease"/>
</dbReference>
<protein>
    <submittedName>
        <fullName evidence="2">AAA family ATPase</fullName>
    </submittedName>
</protein>
<keyword evidence="3" id="KW-1185">Reference proteome</keyword>
<dbReference type="InterPro" id="IPR027417">
    <property type="entry name" value="P-loop_NTPase"/>
</dbReference>
<dbReference type="GO" id="GO:0016887">
    <property type="term" value="F:ATP hydrolysis activity"/>
    <property type="evidence" value="ECO:0007669"/>
    <property type="project" value="InterPro"/>
</dbReference>
<organism evidence="2 3">
    <name type="scientific">Fibrella aquatilis</name>
    <dbReference type="NCBI Taxonomy" id="2817059"/>
    <lineage>
        <taxon>Bacteria</taxon>
        <taxon>Pseudomonadati</taxon>
        <taxon>Bacteroidota</taxon>
        <taxon>Cytophagia</taxon>
        <taxon>Cytophagales</taxon>
        <taxon>Spirosomataceae</taxon>
        <taxon>Fibrella</taxon>
    </lineage>
</organism>
<gene>
    <name evidence="2" type="ORF">J2I48_23665</name>
</gene>
<feature type="domain" description="ATPase AAA-type core" evidence="1">
    <location>
        <begin position="35"/>
        <end position="302"/>
    </location>
</feature>
<dbReference type="EMBL" id="JAFMYU010000025">
    <property type="protein sequence ID" value="MBO0934026.1"/>
    <property type="molecule type" value="Genomic_DNA"/>
</dbReference>
<dbReference type="Pfam" id="PF13304">
    <property type="entry name" value="AAA_21"/>
    <property type="match status" value="1"/>
</dbReference>
<dbReference type="Proteomes" id="UP000664795">
    <property type="component" value="Unassembled WGS sequence"/>
</dbReference>
<dbReference type="GO" id="GO:0005524">
    <property type="term" value="F:ATP binding"/>
    <property type="evidence" value="ECO:0007669"/>
    <property type="project" value="InterPro"/>
</dbReference>
<dbReference type="Gene3D" id="3.40.50.300">
    <property type="entry name" value="P-loop containing nucleotide triphosphate hydrolases"/>
    <property type="match status" value="1"/>
</dbReference>
<proteinExistence type="predicted"/>
<sequence>MNPYRIESLHLTQVGPFEELELVLPVTPENEKAEVHILTGENGTGKTSVLEAIATIFGGNSKRLVLDKMSEMSRIDLCIYSNISLFFDRTSPSNSSTIFSGTITEEAIDGKTKYCGFAYSGNRQFKDTYIRGTQEQTRFPLYDSLEFESSINFEDFLQWVVNTRTRELVSKAKNKQGIANQQRKNLKTLEQALSTIVDSELFFDVDEENFQPKINVDRQLLNFNQIPDGLKSMVSWLGDLLMRMDRIQWDNDIPVLERPFLLLLDEIDVHLHPAWQRKILPMVQSLFPNAQVIVSTHSPFVVGSVDGAWVHRFKKEGTRSVLDGPPILSEDARSYEYILEEIFGIKEHFGIEVEKRLTEFQQLKKQLLKRDETFDESRFRQLIDELRGQSTELDSLLGMELNQLQRLTQKSFIE</sequence>
<dbReference type="InterPro" id="IPR003959">
    <property type="entry name" value="ATPase_AAA_core"/>
</dbReference>
<evidence type="ECO:0000259" key="1">
    <source>
        <dbReference type="Pfam" id="PF13304"/>
    </source>
</evidence>
<evidence type="ECO:0000313" key="3">
    <source>
        <dbReference type="Proteomes" id="UP000664795"/>
    </source>
</evidence>
<dbReference type="RefSeq" id="WP_207337992.1">
    <property type="nucleotide sequence ID" value="NZ_JAFMYU010000025.1"/>
</dbReference>
<name>A0A939GC85_9BACT</name>
<accession>A0A939GC85</accession>
<dbReference type="SUPFAM" id="SSF52540">
    <property type="entry name" value="P-loop containing nucleoside triphosphate hydrolases"/>
    <property type="match status" value="1"/>
</dbReference>
<evidence type="ECO:0000313" key="2">
    <source>
        <dbReference type="EMBL" id="MBO0934026.1"/>
    </source>
</evidence>
<comment type="caution">
    <text evidence="2">The sequence shown here is derived from an EMBL/GenBank/DDBJ whole genome shotgun (WGS) entry which is preliminary data.</text>
</comment>
<dbReference type="AlphaFoldDB" id="A0A939GC85"/>